<name>A0RWP7_CENSY</name>
<keyword evidence="3" id="KW-0255">Endonuclease</keyword>
<reference evidence="3 4" key="1">
    <citation type="journal article" date="2006" name="Proc. Natl. Acad. Sci. U.S.A.">
        <title>Genomic analysis of the uncultivated marine crenarchaeote Cenarchaeum symbiosum.</title>
        <authorList>
            <person name="Hallam S.J."/>
            <person name="Konstantinidis K.T."/>
            <person name="Putnam N."/>
            <person name="Schleper C."/>
            <person name="Watanabe Y."/>
            <person name="Sugahara J."/>
            <person name="Preston C."/>
            <person name="de la Torre J."/>
            <person name="Richardson P.M."/>
            <person name="DeLong E.F."/>
        </authorList>
    </citation>
    <scope>NUCLEOTIDE SEQUENCE [LARGE SCALE GENOMIC DNA]</scope>
    <source>
        <strain evidence="4">A</strain>
    </source>
</reference>
<dbReference type="Pfam" id="PF01974">
    <property type="entry name" value="tRNA_int_endo"/>
    <property type="match status" value="1"/>
</dbReference>
<dbReference type="InterPro" id="IPR036740">
    <property type="entry name" value="tRNA_intron_Endonuc_N_sf"/>
</dbReference>
<dbReference type="SUPFAM" id="SSF53032">
    <property type="entry name" value="tRNA-intron endonuclease catalytic domain-like"/>
    <property type="match status" value="1"/>
</dbReference>
<dbReference type="Gene3D" id="3.40.1170.20">
    <property type="entry name" value="tRNA intron endonuclease, N-terminal domain"/>
    <property type="match status" value="1"/>
</dbReference>
<accession>A0RWP7</accession>
<organism evidence="3 4">
    <name type="scientific">Cenarchaeum symbiosum (strain A)</name>
    <dbReference type="NCBI Taxonomy" id="414004"/>
    <lineage>
        <taxon>Archaea</taxon>
        <taxon>Nitrososphaerota</taxon>
        <taxon>Candidatus Cenarchaeales</taxon>
        <taxon>Candidatus Cenarchaeaceae</taxon>
        <taxon>Candidatus Cenarchaeum</taxon>
    </lineage>
</organism>
<dbReference type="InterPro" id="IPR006677">
    <property type="entry name" value="tRNA_intron_Endonuc_cat-like"/>
</dbReference>
<keyword evidence="4" id="KW-1185">Reference proteome</keyword>
<dbReference type="InterPro" id="IPR006676">
    <property type="entry name" value="tRNA_splic"/>
</dbReference>
<dbReference type="SUPFAM" id="SSF55267">
    <property type="entry name" value="tRNA-intron endonuclease N-terminal domain-like"/>
    <property type="match status" value="1"/>
</dbReference>
<dbReference type="InterPro" id="IPR036167">
    <property type="entry name" value="tRNA_intron_Endo_cat-like_sf"/>
</dbReference>
<dbReference type="CDD" id="cd22363">
    <property type="entry name" value="tRNA-intron_lyase_C"/>
    <property type="match status" value="1"/>
</dbReference>
<dbReference type="GO" id="GO:0000213">
    <property type="term" value="F:tRNA-intron lyase activity"/>
    <property type="evidence" value="ECO:0007669"/>
    <property type="project" value="UniProtKB-EC"/>
</dbReference>
<dbReference type="KEGG" id="csy:CENSYa_1136"/>
<dbReference type="GO" id="GO:0003676">
    <property type="term" value="F:nucleic acid binding"/>
    <property type="evidence" value="ECO:0007669"/>
    <property type="project" value="InterPro"/>
</dbReference>
<dbReference type="STRING" id="414004.CENSYa_1136"/>
<protein>
    <submittedName>
        <fullName evidence="3">tRNA splicing endonuclease</fullName>
        <ecNumber evidence="3">4.6.1.16</ecNumber>
    </submittedName>
</protein>
<feature type="domain" description="tRNA intron endonuclease catalytic" evidence="1">
    <location>
        <begin position="84"/>
        <end position="168"/>
    </location>
</feature>
<dbReference type="Proteomes" id="UP000000758">
    <property type="component" value="Chromosome"/>
</dbReference>
<proteinExistence type="predicted"/>
<keyword evidence="3" id="KW-0378">Hydrolase</keyword>
<dbReference type="EMBL" id="DP000238">
    <property type="protein sequence ID" value="ABK77764.1"/>
    <property type="molecule type" value="Genomic_DNA"/>
</dbReference>
<dbReference type="EnsemblBacteria" id="ABK77764">
    <property type="protein sequence ID" value="ABK77764"/>
    <property type="gene ID" value="CENSYa_1136"/>
</dbReference>
<evidence type="ECO:0000313" key="3">
    <source>
        <dbReference type="EMBL" id="ABK77764.1"/>
    </source>
</evidence>
<dbReference type="Gene3D" id="3.40.1350.10">
    <property type="match status" value="1"/>
</dbReference>
<feature type="domain" description="tRNA intron endonuclease N-terminal" evidence="2">
    <location>
        <begin position="9"/>
        <end position="72"/>
    </location>
</feature>
<gene>
    <name evidence="3" type="ordered locus">CENSYa_1136</name>
</gene>
<dbReference type="InterPro" id="IPR006678">
    <property type="entry name" value="tRNA_intron_Endonuc_N"/>
</dbReference>
<evidence type="ECO:0000313" key="4">
    <source>
        <dbReference type="Proteomes" id="UP000000758"/>
    </source>
</evidence>
<dbReference type="InterPro" id="IPR011856">
    <property type="entry name" value="tRNA_endonuc-like_dom_sf"/>
</dbReference>
<dbReference type="HOGENOM" id="CLU_114393_0_0_2"/>
<evidence type="ECO:0000259" key="1">
    <source>
        <dbReference type="Pfam" id="PF01974"/>
    </source>
</evidence>
<dbReference type="GO" id="GO:0006388">
    <property type="term" value="P:tRNA splicing, via endonucleolytic cleavage and ligation"/>
    <property type="evidence" value="ECO:0007669"/>
    <property type="project" value="InterPro"/>
</dbReference>
<sequence>MEQEAEPQVEGELSRDLAIISDDSMRHELETRGYGEVDKKRFYLRPFESLYLLFYGRLKLAKSGKAIGFESMLQVARKYDDDVLTKFLIYRDLRIRGYVAKEGFGFGTDLRAYDRGRFGEKASKYVVFGLKEGTQEKIGALQKKVAKITQMGKEPIIAVIERRGEVIYYKVSRIEFPPNKTAEPAVF</sequence>
<dbReference type="AlphaFoldDB" id="A0RWP7"/>
<keyword evidence="3" id="KW-0456">Lyase</keyword>
<dbReference type="PATRIC" id="fig|414004.10.peg.1034"/>
<dbReference type="EC" id="4.6.1.16" evidence="3"/>
<dbReference type="NCBIfam" id="TIGR00324">
    <property type="entry name" value="endA"/>
    <property type="match status" value="1"/>
</dbReference>
<evidence type="ECO:0000259" key="2">
    <source>
        <dbReference type="Pfam" id="PF02778"/>
    </source>
</evidence>
<keyword evidence="3" id="KW-0540">Nuclease</keyword>
<dbReference type="Pfam" id="PF02778">
    <property type="entry name" value="tRNA_int_endo_N"/>
    <property type="match status" value="1"/>
</dbReference>